<evidence type="ECO:0000256" key="1">
    <source>
        <dbReference type="PROSITE-ProRule" id="PRU01357"/>
    </source>
</evidence>
<name>E9AG58_LEIIN</name>
<dbReference type="VEuPathDB" id="TriTrypDB:LINF_030013500"/>
<keyword evidence="1" id="KW-0863">Zinc-finger</keyword>
<dbReference type="PROSITE" id="PS52013">
    <property type="entry name" value="ZF_C6H2"/>
    <property type="match status" value="1"/>
</dbReference>
<comment type="similarity">
    <text evidence="1">Belongs to the peptidase M24A family. Methionine aminopeptidase type 1 subfamily.</text>
</comment>
<organism evidence="4 5">
    <name type="scientific">Leishmania infantum</name>
    <dbReference type="NCBI Taxonomy" id="5671"/>
    <lineage>
        <taxon>Eukaryota</taxon>
        <taxon>Discoba</taxon>
        <taxon>Euglenozoa</taxon>
        <taxon>Kinetoplastea</taxon>
        <taxon>Metakinetoplastina</taxon>
        <taxon>Trypanosomatida</taxon>
        <taxon>Trypanosomatidae</taxon>
        <taxon>Leishmaniinae</taxon>
        <taxon>Leishmania</taxon>
    </lineage>
</organism>
<sequence length="159" mass="16931">MTDTAAPRQVACQGCSTQTTTAFQCPLCQAEATADCGFFCTQECFAKNWLKHRNTLHKSGVVRKTKRLPADAAAAAPAGTTEKGRQARGGKRSRAGDEAASGTGKERLKKTAGTQRYSDPTGSGAYSQLPTSAISPIPTHRDTNSMIFFTVRCPCPSQQ</sequence>
<feature type="domain" description="C6H2-type" evidence="3">
    <location>
        <begin position="9"/>
        <end position="64"/>
    </location>
</feature>
<evidence type="ECO:0000313" key="5">
    <source>
        <dbReference type="Proteomes" id="UP000008153"/>
    </source>
</evidence>
<dbReference type="GeneID" id="10966563"/>
<evidence type="ECO:0000313" key="4">
    <source>
        <dbReference type="EMBL" id="CBZ08342.1"/>
    </source>
</evidence>
<feature type="region of interest" description="Disordered" evidence="2">
    <location>
        <begin position="68"/>
        <end position="140"/>
    </location>
</feature>
<dbReference type="Pfam" id="PF15801">
    <property type="entry name" value="zf-C6H2"/>
    <property type="match status" value="1"/>
</dbReference>
<keyword evidence="1" id="KW-0862">Zinc</keyword>
<dbReference type="Proteomes" id="UP000008153">
    <property type="component" value="Chromosome 3"/>
</dbReference>
<proteinExistence type="inferred from homology"/>
<keyword evidence="1" id="KW-0479">Metal-binding</keyword>
<protein>
    <recommendedName>
        <fullName evidence="3">C6H2-type domain-containing protein</fullName>
    </recommendedName>
</protein>
<dbReference type="InterPro" id="IPR031615">
    <property type="entry name" value="Zfn-C6H2"/>
</dbReference>
<dbReference type="RefSeq" id="XP_003392210.1">
    <property type="nucleotide sequence ID" value="XM_003392162.1"/>
</dbReference>
<gene>
    <name evidence="4" type="ORF">LINJ_03_0820</name>
</gene>
<dbReference type="EMBL" id="FR796435">
    <property type="protein sequence ID" value="CBZ08342.1"/>
    <property type="molecule type" value="Genomic_DNA"/>
</dbReference>
<dbReference type="KEGG" id="lif:LINJ_03_0820"/>
<reference key="3">
    <citation type="submission" date="2011-02" db="EMBL/GenBank/DDBJ databases">
        <title>Chromosome and gene copy number variation allow genomic structural differences between species and strains of Leishmania.</title>
        <authorList>
            <person name="Hilley J.D."/>
            <person name="Rogers M."/>
            <person name="Wilkes J."/>
            <person name="Dickens N.J."/>
            <person name="Bates P."/>
            <person name="Depledge D.P."/>
            <person name="Harris D."/>
            <person name="Her Y."/>
            <person name="Herzyk P."/>
            <person name="Imamura H."/>
            <person name="Otto T.D."/>
            <person name="Saad W."/>
            <person name="Seeger K."/>
            <person name="Berriman M."/>
            <person name="Smith D.F."/>
            <person name="Hertz-Fowler C."/>
            <person name="Mottram J.C."/>
        </authorList>
    </citation>
    <scope>NUCLEOTIDE SEQUENCE</scope>
    <source>
        <strain>JPCM5</strain>
    </source>
</reference>
<dbReference type="GO" id="GO:0008270">
    <property type="term" value="F:zinc ion binding"/>
    <property type="evidence" value="ECO:0007669"/>
    <property type="project" value="UniProtKB-KW"/>
</dbReference>
<evidence type="ECO:0000259" key="3">
    <source>
        <dbReference type="PROSITE" id="PS52013"/>
    </source>
</evidence>
<feature type="compositionally biased region" description="Polar residues" evidence="2">
    <location>
        <begin position="112"/>
        <end position="134"/>
    </location>
</feature>
<reference evidence="4 5" key="2">
    <citation type="journal article" date="2011" name="Genome Res.">
        <title>Chromosome and gene copy number variation allow major structural change between species and strains of Leishmania.</title>
        <authorList>
            <person name="Rogers M.B."/>
            <person name="Hilley J.D."/>
            <person name="Dickens N.J."/>
            <person name="Wilkes J."/>
            <person name="Bates P.A."/>
            <person name="Depledge D.P."/>
            <person name="Harris D."/>
            <person name="Her Y."/>
            <person name="Herzyk P."/>
            <person name="Imamura H."/>
            <person name="Otto T.D."/>
            <person name="Sanders M."/>
            <person name="Seeger K."/>
            <person name="Dujardin J.C."/>
            <person name="Berriman M."/>
            <person name="Smith D.F."/>
            <person name="Hertz-Fowler C."/>
            <person name="Mottram J.C."/>
        </authorList>
    </citation>
    <scope>NUCLEOTIDE SEQUENCE [LARGE SCALE GENOMIC DNA]</scope>
    <source>
        <strain evidence="4 5">JPCM5</strain>
    </source>
</reference>
<dbReference type="AlphaFoldDB" id="E9AG58"/>
<keyword evidence="5" id="KW-1185">Reference proteome</keyword>
<reference evidence="4 5" key="1">
    <citation type="journal article" date="2007" name="Nat. Genet.">
        <title>Comparative genomic analysis of three Leishmania species that cause diverse human disease.</title>
        <authorList>
            <person name="Peacock C.S."/>
            <person name="Seeger K."/>
            <person name="Harris D."/>
            <person name="Murphy L."/>
            <person name="Ruiz J.C."/>
            <person name="Quail M.A."/>
            <person name="Peters N."/>
            <person name="Adlem E."/>
            <person name="Tivey A."/>
            <person name="Aslett M."/>
            <person name="Kerhornou A."/>
            <person name="Ivens A."/>
            <person name="Fraser A."/>
            <person name="Rajandream M.A."/>
            <person name="Carver T."/>
            <person name="Norbertczak H."/>
            <person name="Chillingworth T."/>
            <person name="Hance Z."/>
            <person name="Jagels K."/>
            <person name="Moule S."/>
            <person name="Ormond D."/>
            <person name="Rutter S."/>
            <person name="Squares R."/>
            <person name="Whitehead S."/>
            <person name="Rabbinowitsch E."/>
            <person name="Arrowsmith C."/>
            <person name="White B."/>
            <person name="Thurston S."/>
            <person name="Bringaud F."/>
            <person name="Baldauf S.L."/>
            <person name="Faulconbridge A."/>
            <person name="Jeffares D."/>
            <person name="Depledge D.P."/>
            <person name="Oyola S.O."/>
            <person name="Hilley J.D."/>
            <person name="Brito L.O."/>
            <person name="Tosi L.R."/>
            <person name="Barrell B."/>
            <person name="Cruz A.K."/>
            <person name="Mottram J.C."/>
            <person name="Smith D.F."/>
            <person name="Berriman M."/>
        </authorList>
    </citation>
    <scope>NUCLEOTIDE SEQUENCE [LARGE SCALE GENOMIC DNA]</scope>
    <source>
        <strain evidence="4 5">JPCM5</strain>
    </source>
</reference>
<dbReference type="InParanoid" id="E9AG58"/>
<accession>E9AG58</accession>
<evidence type="ECO:0000256" key="2">
    <source>
        <dbReference type="SAM" id="MobiDB-lite"/>
    </source>
</evidence>